<protein>
    <submittedName>
        <fullName evidence="2">Uncharacterized protein</fullName>
    </submittedName>
</protein>
<gene>
    <name evidence="2" type="ORF">cpu_15040</name>
</gene>
<organism evidence="2 3">
    <name type="scientific">Carboxydothermus pertinax</name>
    <dbReference type="NCBI Taxonomy" id="870242"/>
    <lineage>
        <taxon>Bacteria</taxon>
        <taxon>Bacillati</taxon>
        <taxon>Bacillota</taxon>
        <taxon>Clostridia</taxon>
        <taxon>Thermoanaerobacterales</taxon>
        <taxon>Thermoanaerobacteraceae</taxon>
        <taxon>Carboxydothermus</taxon>
    </lineage>
</organism>
<reference evidence="3" key="1">
    <citation type="submission" date="2016-12" db="EMBL/GenBank/DDBJ databases">
        <title>Draft Genome Sequences od Carboxydothermus pertinax and islandicus, Hydrogenogenic Carboxydotrophic Bacteria.</title>
        <authorList>
            <person name="Fukuyama Y."/>
            <person name="Ohmae K."/>
            <person name="Yoneda Y."/>
            <person name="Yoshida T."/>
            <person name="Sako Y."/>
        </authorList>
    </citation>
    <scope>NUCLEOTIDE SEQUENCE [LARGE SCALE GENOMIC DNA]</scope>
    <source>
        <strain evidence="3">Ug1</strain>
    </source>
</reference>
<dbReference type="Proteomes" id="UP000187485">
    <property type="component" value="Unassembled WGS sequence"/>
</dbReference>
<dbReference type="RefSeq" id="WP_075859451.1">
    <property type="nucleotide sequence ID" value="NZ_BDJK01000024.1"/>
</dbReference>
<dbReference type="AlphaFoldDB" id="A0A1L8CVV2"/>
<name>A0A1L8CVV2_9THEO</name>
<proteinExistence type="predicted"/>
<sequence length="122" mass="14154">MDEQTGVMIEEFKRLVQLVAEGVADNSRQIADLSLEVRQGLTAITELKFRDELAFNRIEEISRQLTSGLQYVETIQQQLIEVKANQERVLLVTRQLEESLAKFDKKLAEYENRLKLLELKAF</sequence>
<dbReference type="EMBL" id="BDJK01000024">
    <property type="protein sequence ID" value="GAV22994.1"/>
    <property type="molecule type" value="Genomic_DNA"/>
</dbReference>
<dbReference type="OrthoDB" id="1724339at2"/>
<feature type="coiled-coil region" evidence="1">
    <location>
        <begin position="93"/>
        <end position="120"/>
    </location>
</feature>
<accession>A0A1L8CVV2</accession>
<keyword evidence="3" id="KW-1185">Reference proteome</keyword>
<evidence type="ECO:0000256" key="1">
    <source>
        <dbReference type="SAM" id="Coils"/>
    </source>
</evidence>
<keyword evidence="1" id="KW-0175">Coiled coil</keyword>
<evidence type="ECO:0000313" key="2">
    <source>
        <dbReference type="EMBL" id="GAV22994.1"/>
    </source>
</evidence>
<dbReference type="STRING" id="870242.cpu_15040"/>
<evidence type="ECO:0000313" key="3">
    <source>
        <dbReference type="Proteomes" id="UP000187485"/>
    </source>
</evidence>
<comment type="caution">
    <text evidence="2">The sequence shown here is derived from an EMBL/GenBank/DDBJ whole genome shotgun (WGS) entry which is preliminary data.</text>
</comment>